<dbReference type="STRING" id="747525.W4KE90"/>
<evidence type="ECO:0000256" key="1">
    <source>
        <dbReference type="SAM" id="MobiDB-lite"/>
    </source>
</evidence>
<dbReference type="Proteomes" id="UP000030671">
    <property type="component" value="Unassembled WGS sequence"/>
</dbReference>
<dbReference type="OrthoDB" id="5876637at2759"/>
<evidence type="ECO:0000313" key="3">
    <source>
        <dbReference type="Proteomes" id="UP000030671"/>
    </source>
</evidence>
<name>W4KE90_HETIT</name>
<dbReference type="RefSeq" id="XP_009543872.1">
    <property type="nucleotide sequence ID" value="XM_009545577.1"/>
</dbReference>
<sequence>GQDLAPSGSVSTEGIPKSVSRILNAAQIRGDFKEKKRAAASSEDVGPTKKRRKSNGGEDTAQGLGSEKKRISIKPGESLAHFNRRVEDDMRPLVRSAMQASSAMERQMRKTEKEQSKSSKSSHRAQSPEPHPTTNDKKRKGKELADEETGAAPAPSNKHAGKATEFTKLSTSAPRRLNDIAMAPPELKTLPRGASKVGDGLGKGAGVLSMAQRAMMERERENVIQRYRQLKAKRYAENGKSPGE</sequence>
<dbReference type="PANTHER" id="PTHR21838">
    <property type="entry name" value="COILED-COIL DOMAIN-CONTAINING PROTEIN 137"/>
    <property type="match status" value="1"/>
</dbReference>
<dbReference type="HOGENOM" id="CLU_075896_0_0_1"/>
<dbReference type="eggNOG" id="ENOG502S71P">
    <property type="taxonomic scope" value="Eukaryota"/>
</dbReference>
<dbReference type="GeneID" id="20669993"/>
<dbReference type="GO" id="GO:0005634">
    <property type="term" value="C:nucleus"/>
    <property type="evidence" value="ECO:0007669"/>
    <property type="project" value="TreeGrafter"/>
</dbReference>
<keyword evidence="3" id="KW-1185">Reference proteome</keyword>
<protein>
    <submittedName>
        <fullName evidence="2">Uncharacterized protein</fullName>
    </submittedName>
</protein>
<dbReference type="InterPro" id="IPR026680">
    <property type="entry name" value="CCDC137"/>
</dbReference>
<dbReference type="AlphaFoldDB" id="W4KE90"/>
<dbReference type="InParanoid" id="W4KE90"/>
<feature type="non-terminal residue" evidence="2">
    <location>
        <position position="1"/>
    </location>
</feature>
<gene>
    <name evidence="2" type="ORF">HETIRDRAFT_312991</name>
</gene>
<dbReference type="EMBL" id="KI925456">
    <property type="protein sequence ID" value="ETW84172.1"/>
    <property type="molecule type" value="Genomic_DNA"/>
</dbReference>
<organism evidence="2 3">
    <name type="scientific">Heterobasidion irregulare (strain TC 32-1)</name>
    <dbReference type="NCBI Taxonomy" id="747525"/>
    <lineage>
        <taxon>Eukaryota</taxon>
        <taxon>Fungi</taxon>
        <taxon>Dikarya</taxon>
        <taxon>Basidiomycota</taxon>
        <taxon>Agaricomycotina</taxon>
        <taxon>Agaricomycetes</taxon>
        <taxon>Russulales</taxon>
        <taxon>Bondarzewiaceae</taxon>
        <taxon>Heterobasidion</taxon>
        <taxon>Heterobasidion annosum species complex</taxon>
    </lineage>
</organism>
<accession>W4KE90</accession>
<evidence type="ECO:0000313" key="2">
    <source>
        <dbReference type="EMBL" id="ETW84172.1"/>
    </source>
</evidence>
<dbReference type="KEGG" id="hir:HETIRDRAFT_312991"/>
<dbReference type="PANTHER" id="PTHR21838:SF2">
    <property type="entry name" value="COILED-COIL DOMAIN-CONTAINING PROTEIN 137"/>
    <property type="match status" value="1"/>
</dbReference>
<feature type="region of interest" description="Disordered" evidence="1">
    <location>
        <begin position="30"/>
        <end position="202"/>
    </location>
</feature>
<proteinExistence type="predicted"/>
<reference evidence="2 3" key="1">
    <citation type="journal article" date="2012" name="New Phytol.">
        <title>Insight into trade-off between wood decay and parasitism from the genome of a fungal forest pathogen.</title>
        <authorList>
            <person name="Olson A."/>
            <person name="Aerts A."/>
            <person name="Asiegbu F."/>
            <person name="Belbahri L."/>
            <person name="Bouzid O."/>
            <person name="Broberg A."/>
            <person name="Canback B."/>
            <person name="Coutinho P.M."/>
            <person name="Cullen D."/>
            <person name="Dalman K."/>
            <person name="Deflorio G."/>
            <person name="van Diepen L.T."/>
            <person name="Dunand C."/>
            <person name="Duplessis S."/>
            <person name="Durling M."/>
            <person name="Gonthier P."/>
            <person name="Grimwood J."/>
            <person name="Fossdal C.G."/>
            <person name="Hansson D."/>
            <person name="Henrissat B."/>
            <person name="Hietala A."/>
            <person name="Himmelstrand K."/>
            <person name="Hoffmeister D."/>
            <person name="Hogberg N."/>
            <person name="James T.Y."/>
            <person name="Karlsson M."/>
            <person name="Kohler A."/>
            <person name="Kues U."/>
            <person name="Lee Y.H."/>
            <person name="Lin Y.C."/>
            <person name="Lind M."/>
            <person name="Lindquist E."/>
            <person name="Lombard V."/>
            <person name="Lucas S."/>
            <person name="Lunden K."/>
            <person name="Morin E."/>
            <person name="Murat C."/>
            <person name="Park J."/>
            <person name="Raffaello T."/>
            <person name="Rouze P."/>
            <person name="Salamov A."/>
            <person name="Schmutz J."/>
            <person name="Solheim H."/>
            <person name="Stahlberg J."/>
            <person name="Velez H."/>
            <person name="de Vries R.P."/>
            <person name="Wiebenga A."/>
            <person name="Woodward S."/>
            <person name="Yakovlev I."/>
            <person name="Garbelotto M."/>
            <person name="Martin F."/>
            <person name="Grigoriev I.V."/>
            <person name="Stenlid J."/>
        </authorList>
    </citation>
    <scope>NUCLEOTIDE SEQUENCE [LARGE SCALE GENOMIC DNA]</scope>
    <source>
        <strain evidence="2 3">TC 32-1</strain>
    </source>
</reference>
<feature type="compositionally biased region" description="Basic and acidic residues" evidence="1">
    <location>
        <begin position="106"/>
        <end position="117"/>
    </location>
</feature>